<feature type="domain" description="Rad50/SbcC-type AAA" evidence="5">
    <location>
        <begin position="6"/>
        <end position="231"/>
    </location>
</feature>
<dbReference type="InterPro" id="IPR027417">
    <property type="entry name" value="P-loop_NTPase"/>
</dbReference>
<comment type="caution">
    <text evidence="6">The sequence shown here is derived from an EMBL/GenBank/DDBJ whole genome shotgun (WGS) entry which is preliminary data.</text>
</comment>
<comment type="similarity">
    <text evidence="1">Belongs to the SMC family. SbcC subfamily.</text>
</comment>
<gene>
    <name evidence="6" type="ORF">GCM10010094_74990</name>
</gene>
<evidence type="ECO:0000256" key="1">
    <source>
        <dbReference type="ARBA" id="ARBA00006930"/>
    </source>
</evidence>
<keyword evidence="4" id="KW-0175">Coiled coil</keyword>
<dbReference type="PANTHER" id="PTHR32114:SF2">
    <property type="entry name" value="ABC TRANSPORTER ABCH.3"/>
    <property type="match status" value="1"/>
</dbReference>
<dbReference type="PANTHER" id="PTHR32114">
    <property type="entry name" value="ABC TRANSPORTER ABCH.3"/>
    <property type="match status" value="1"/>
</dbReference>
<evidence type="ECO:0000256" key="2">
    <source>
        <dbReference type="ARBA" id="ARBA00011322"/>
    </source>
</evidence>
<dbReference type="GO" id="GO:0006302">
    <property type="term" value="P:double-strand break repair"/>
    <property type="evidence" value="ECO:0007669"/>
    <property type="project" value="InterPro"/>
</dbReference>
<dbReference type="EMBL" id="BMPQ01000029">
    <property type="protein sequence ID" value="GGL03198.1"/>
    <property type="molecule type" value="Genomic_DNA"/>
</dbReference>
<dbReference type="Pfam" id="PF13476">
    <property type="entry name" value="AAA_23"/>
    <property type="match status" value="1"/>
</dbReference>
<feature type="coiled-coil region" evidence="4">
    <location>
        <begin position="204"/>
        <end position="293"/>
    </location>
</feature>
<dbReference type="AlphaFoldDB" id="A0A917RDR8"/>
<sequence>MKITEIELQDFRNYRGRQKAVFTTFAEKNVTLIYGTNGGGKTTLLNAFTWALYGKLSPDLEDPETLINLEAWSAASAGERLSVSVTVVFEHDGKHYRVTREQTAVKRGLDQELGKVEFNVRVTGQDGVSHKIPNPSGAIEKILPSRLSGFFFINGERIENLAKPEAYSEIQSAIKTVVGIEPLERALKHLPKARNQIRHKLKSEEDGEIAIDRVNEEIDDLENRQEEANDELDLLKSEIPHFKTELEVVNERLRSLEGIAELQKERARFESLRDDAEDLLKGLLESRNQLVRQRGYMVFLSDLPEQISAVCKSLHEQGQLPAPLKRTFVEDLLREAECICGTHLEEGSPQRQRIKNWLERAGLAEERSWMMLEGAMGGLSDQRKSAIQELENLDEQIAMSRKTLQEHRAQVDEISSKIKKAPGEDPAKLEATRDRLLSEIDTKTKRLGVVQERIAELDSLLKQKSSLVERLEVKNAANKRVQQRIAVLREAEEALTKTRDLISERTRRSLDSRIRKVFEKSAVKDYVPELTSEFELQLWTGAGDERRRAPKSTGENMLLSLSFVAALAEECRSVAQKDTHAMSDMSDFPVVLDAAFGNMDTDYRRRVADFLPKMASQVVVLTSKAQAEGAAEETLAPAIGRQYVITTHTRKAKVEDVTETINVNGTDRSYQVVNSSFDGAILTEVEG</sequence>
<accession>A0A917RDR8</accession>
<evidence type="ECO:0000313" key="7">
    <source>
        <dbReference type="Proteomes" id="UP000637788"/>
    </source>
</evidence>
<feature type="coiled-coil region" evidence="4">
    <location>
        <begin position="376"/>
        <end position="410"/>
    </location>
</feature>
<dbReference type="RefSeq" id="WP_189326206.1">
    <property type="nucleotide sequence ID" value="NZ_BMPQ01000029.1"/>
</dbReference>
<name>A0A917RDR8_9ACTN</name>
<dbReference type="Gene3D" id="3.40.50.300">
    <property type="entry name" value="P-loop containing nucleotide triphosphate hydrolases"/>
    <property type="match status" value="2"/>
</dbReference>
<evidence type="ECO:0000313" key="6">
    <source>
        <dbReference type="EMBL" id="GGL03198.1"/>
    </source>
</evidence>
<dbReference type="Proteomes" id="UP000637788">
    <property type="component" value="Unassembled WGS sequence"/>
</dbReference>
<evidence type="ECO:0000259" key="5">
    <source>
        <dbReference type="Pfam" id="PF13476"/>
    </source>
</evidence>
<reference evidence="6" key="1">
    <citation type="journal article" date="2014" name="Int. J. Syst. Evol. Microbiol.">
        <title>Complete genome sequence of Corynebacterium casei LMG S-19264T (=DSM 44701T), isolated from a smear-ripened cheese.</title>
        <authorList>
            <consortium name="US DOE Joint Genome Institute (JGI-PGF)"/>
            <person name="Walter F."/>
            <person name="Albersmeier A."/>
            <person name="Kalinowski J."/>
            <person name="Ruckert C."/>
        </authorList>
    </citation>
    <scope>NUCLEOTIDE SEQUENCE</scope>
    <source>
        <strain evidence="6">JCM 3035</strain>
    </source>
</reference>
<feature type="coiled-coil region" evidence="4">
    <location>
        <begin position="454"/>
        <end position="498"/>
    </location>
</feature>
<evidence type="ECO:0000256" key="3">
    <source>
        <dbReference type="ARBA" id="ARBA00013368"/>
    </source>
</evidence>
<protein>
    <recommendedName>
        <fullName evidence="3">Nuclease SbcCD subunit C</fullName>
    </recommendedName>
</protein>
<proteinExistence type="inferred from homology"/>
<organism evidence="6 7">
    <name type="scientific">Streptomyces flaveus</name>
    <dbReference type="NCBI Taxonomy" id="66370"/>
    <lineage>
        <taxon>Bacteria</taxon>
        <taxon>Bacillati</taxon>
        <taxon>Actinomycetota</taxon>
        <taxon>Actinomycetes</taxon>
        <taxon>Kitasatosporales</taxon>
        <taxon>Streptomycetaceae</taxon>
        <taxon>Streptomyces</taxon>
        <taxon>Streptomyces aurantiacus group</taxon>
    </lineage>
</organism>
<comment type="subunit">
    <text evidence="2">Heterodimer of SbcC and SbcD.</text>
</comment>
<dbReference type="InterPro" id="IPR038729">
    <property type="entry name" value="Rad50/SbcC_AAA"/>
</dbReference>
<dbReference type="GO" id="GO:0016887">
    <property type="term" value="F:ATP hydrolysis activity"/>
    <property type="evidence" value="ECO:0007669"/>
    <property type="project" value="InterPro"/>
</dbReference>
<evidence type="ECO:0000256" key="4">
    <source>
        <dbReference type="SAM" id="Coils"/>
    </source>
</evidence>
<keyword evidence="7" id="KW-1185">Reference proteome</keyword>
<reference evidence="6" key="2">
    <citation type="submission" date="2020-09" db="EMBL/GenBank/DDBJ databases">
        <authorList>
            <person name="Sun Q."/>
            <person name="Ohkuma M."/>
        </authorList>
    </citation>
    <scope>NUCLEOTIDE SEQUENCE</scope>
    <source>
        <strain evidence="6">JCM 3035</strain>
    </source>
</reference>
<dbReference type="Pfam" id="PF13558">
    <property type="entry name" value="SbcC_Walker_B"/>
    <property type="match status" value="1"/>
</dbReference>
<dbReference type="SUPFAM" id="SSF52540">
    <property type="entry name" value="P-loop containing nucleoside triphosphate hydrolases"/>
    <property type="match status" value="1"/>
</dbReference>